<accession>A0A423VLS1</accession>
<organism evidence="2 3">
    <name type="scientific">Cytospora chrysosperma</name>
    <name type="common">Cytospora canker fungus</name>
    <name type="synonym">Sphaeria chrysosperma</name>
    <dbReference type="NCBI Taxonomy" id="252740"/>
    <lineage>
        <taxon>Eukaryota</taxon>
        <taxon>Fungi</taxon>
        <taxon>Dikarya</taxon>
        <taxon>Ascomycota</taxon>
        <taxon>Pezizomycotina</taxon>
        <taxon>Sordariomycetes</taxon>
        <taxon>Sordariomycetidae</taxon>
        <taxon>Diaporthales</taxon>
        <taxon>Cytosporaceae</taxon>
        <taxon>Cytospora</taxon>
    </lineage>
</organism>
<evidence type="ECO:0000313" key="2">
    <source>
        <dbReference type="EMBL" id="ROV91941.1"/>
    </source>
</evidence>
<protein>
    <submittedName>
        <fullName evidence="2">Uncharacterized protein</fullName>
    </submittedName>
</protein>
<feature type="compositionally biased region" description="Polar residues" evidence="1">
    <location>
        <begin position="1"/>
        <end position="10"/>
    </location>
</feature>
<sequence>MAKTKQTGNPTPGPFRPKGRPPIVLRWVEGNKFFTRIGRTIIENVLPGDRPQSLAEDSKWEAVEYEGKTKKARIRI</sequence>
<reference evidence="2 3" key="1">
    <citation type="submission" date="2015-09" db="EMBL/GenBank/DDBJ databases">
        <title>Host preference determinants of Valsa canker pathogens revealed by comparative genomics.</title>
        <authorList>
            <person name="Yin Z."/>
            <person name="Huang L."/>
        </authorList>
    </citation>
    <scope>NUCLEOTIDE SEQUENCE [LARGE SCALE GENOMIC DNA]</scope>
    <source>
        <strain evidence="2 3">YSFL</strain>
    </source>
</reference>
<dbReference type="EMBL" id="LJZO01000040">
    <property type="protein sequence ID" value="ROV91941.1"/>
    <property type="molecule type" value="Genomic_DNA"/>
</dbReference>
<comment type="caution">
    <text evidence="2">The sequence shown here is derived from an EMBL/GenBank/DDBJ whole genome shotgun (WGS) entry which is preliminary data.</text>
</comment>
<dbReference type="Proteomes" id="UP000284375">
    <property type="component" value="Unassembled WGS sequence"/>
</dbReference>
<keyword evidence="3" id="KW-1185">Reference proteome</keyword>
<gene>
    <name evidence="2" type="ORF">VSDG_07596</name>
</gene>
<name>A0A423VLS1_CYTCH</name>
<evidence type="ECO:0000256" key="1">
    <source>
        <dbReference type="SAM" id="MobiDB-lite"/>
    </source>
</evidence>
<proteinExistence type="predicted"/>
<dbReference type="AlphaFoldDB" id="A0A423VLS1"/>
<evidence type="ECO:0000313" key="3">
    <source>
        <dbReference type="Proteomes" id="UP000284375"/>
    </source>
</evidence>
<feature type="region of interest" description="Disordered" evidence="1">
    <location>
        <begin position="1"/>
        <end position="22"/>
    </location>
</feature>